<evidence type="ECO:0000256" key="2">
    <source>
        <dbReference type="ARBA" id="ARBA00022679"/>
    </source>
</evidence>
<comment type="catalytic activity">
    <reaction evidence="3">
        <text>RX + glutathione = an S-substituted glutathione + a halide anion + H(+)</text>
        <dbReference type="Rhea" id="RHEA:16437"/>
        <dbReference type="ChEBI" id="CHEBI:15378"/>
        <dbReference type="ChEBI" id="CHEBI:16042"/>
        <dbReference type="ChEBI" id="CHEBI:17792"/>
        <dbReference type="ChEBI" id="CHEBI:57925"/>
        <dbReference type="ChEBI" id="CHEBI:90779"/>
        <dbReference type="EC" id="2.5.1.18"/>
    </reaction>
</comment>
<reference evidence="6 7" key="1">
    <citation type="submission" date="2018-12" db="EMBL/GenBank/DDBJ databases">
        <authorList>
            <person name="Yu L."/>
        </authorList>
    </citation>
    <scope>NUCLEOTIDE SEQUENCE [LARGE SCALE GENOMIC DNA]</scope>
    <source>
        <strain evidence="6 7">11S</strain>
    </source>
</reference>
<dbReference type="PROSITE" id="PS50405">
    <property type="entry name" value="GST_CTER"/>
    <property type="match status" value="1"/>
</dbReference>
<proteinExistence type="predicted"/>
<dbReference type="CDD" id="cd03046">
    <property type="entry name" value="GST_N_GTT1_like"/>
    <property type="match status" value="1"/>
</dbReference>
<dbReference type="FunFam" id="3.40.30.10:FF:000156">
    <property type="entry name" value="Glutathione S-transferase 1"/>
    <property type="match status" value="1"/>
</dbReference>
<dbReference type="Gene3D" id="3.40.30.10">
    <property type="entry name" value="Glutaredoxin"/>
    <property type="match status" value="1"/>
</dbReference>
<dbReference type="SFLD" id="SFLDG01150">
    <property type="entry name" value="Main.1:_Beta-like"/>
    <property type="match status" value="1"/>
</dbReference>
<evidence type="ECO:0000259" key="5">
    <source>
        <dbReference type="PROSITE" id="PS50405"/>
    </source>
</evidence>
<sequence length="227" mass="25461">MIRVHHLENSRSQRVLWLLEELGADYELVTYRRDPETLLAPEALKAVHPLGKSPVITDEGRDGRAIAESGAILEYLLERLDAQGTLSPAPGTDERERYRFWLHHAEGSAMPPLVMRLVFSRLSKPPVPALVRPLGQQFAKGVERSFLAPQLRNLMALWEAELGRSAWFAGEAFSAADIQMSFPVLALEGRGGLDEAPNLRDFLARCRERPAYRRAIERGGEFSLGNH</sequence>
<dbReference type="SFLD" id="SFLDS00019">
    <property type="entry name" value="Glutathione_Transferase_(cytos"/>
    <property type="match status" value="1"/>
</dbReference>
<dbReference type="GO" id="GO:0005737">
    <property type="term" value="C:cytoplasm"/>
    <property type="evidence" value="ECO:0007669"/>
    <property type="project" value="UniProtKB-ARBA"/>
</dbReference>
<dbReference type="InterPro" id="IPR004046">
    <property type="entry name" value="GST_C"/>
</dbReference>
<dbReference type="InterPro" id="IPR004045">
    <property type="entry name" value="Glutathione_S-Trfase_N"/>
</dbReference>
<dbReference type="GO" id="GO:0004364">
    <property type="term" value="F:glutathione transferase activity"/>
    <property type="evidence" value="ECO:0007669"/>
    <property type="project" value="UniProtKB-EC"/>
</dbReference>
<keyword evidence="2 6" id="KW-0808">Transferase</keyword>
<dbReference type="CDD" id="cd03189">
    <property type="entry name" value="GST_C_GTT1_like"/>
    <property type="match status" value="1"/>
</dbReference>
<dbReference type="EMBL" id="RXNS01000002">
    <property type="protein sequence ID" value="RTR06432.1"/>
    <property type="molecule type" value="Genomic_DNA"/>
</dbReference>
<evidence type="ECO:0000256" key="1">
    <source>
        <dbReference type="ARBA" id="ARBA00012452"/>
    </source>
</evidence>
<dbReference type="EC" id="2.5.1.18" evidence="1"/>
<dbReference type="SUPFAM" id="SSF47616">
    <property type="entry name" value="GST C-terminal domain-like"/>
    <property type="match status" value="1"/>
</dbReference>
<gene>
    <name evidence="6" type="ORF">EKG36_02860</name>
</gene>
<dbReference type="Pfam" id="PF13409">
    <property type="entry name" value="GST_N_2"/>
    <property type="match status" value="1"/>
</dbReference>
<dbReference type="InterPro" id="IPR036249">
    <property type="entry name" value="Thioredoxin-like_sf"/>
</dbReference>
<dbReference type="OrthoDB" id="9810080at2"/>
<feature type="domain" description="GST N-terminal" evidence="4">
    <location>
        <begin position="1"/>
        <end position="84"/>
    </location>
</feature>
<dbReference type="RefSeq" id="WP_126480847.1">
    <property type="nucleotide sequence ID" value="NZ_RXNS01000002.1"/>
</dbReference>
<dbReference type="PANTHER" id="PTHR44051">
    <property type="entry name" value="GLUTATHIONE S-TRANSFERASE-RELATED"/>
    <property type="match status" value="1"/>
</dbReference>
<evidence type="ECO:0000313" key="6">
    <source>
        <dbReference type="EMBL" id="RTR06432.1"/>
    </source>
</evidence>
<dbReference type="PROSITE" id="PS50404">
    <property type="entry name" value="GST_NTER"/>
    <property type="match status" value="1"/>
</dbReference>
<accession>A0A431V701</accession>
<dbReference type="SUPFAM" id="SSF52833">
    <property type="entry name" value="Thioredoxin-like"/>
    <property type="match status" value="1"/>
</dbReference>
<dbReference type="AlphaFoldDB" id="A0A431V701"/>
<dbReference type="InterPro" id="IPR040079">
    <property type="entry name" value="Glutathione_S-Trfase"/>
</dbReference>
<dbReference type="GO" id="GO:0004601">
    <property type="term" value="F:peroxidase activity"/>
    <property type="evidence" value="ECO:0007669"/>
    <property type="project" value="UniProtKB-ARBA"/>
</dbReference>
<organism evidence="6 7">
    <name type="scientific">Halomonas nitroreducens</name>
    <dbReference type="NCBI Taxonomy" id="447425"/>
    <lineage>
        <taxon>Bacteria</taxon>
        <taxon>Pseudomonadati</taxon>
        <taxon>Pseudomonadota</taxon>
        <taxon>Gammaproteobacteria</taxon>
        <taxon>Oceanospirillales</taxon>
        <taxon>Halomonadaceae</taxon>
        <taxon>Halomonas</taxon>
    </lineage>
</organism>
<protein>
    <recommendedName>
        <fullName evidence="1">glutathione transferase</fullName>
        <ecNumber evidence="1">2.5.1.18</ecNumber>
    </recommendedName>
</protein>
<evidence type="ECO:0000259" key="4">
    <source>
        <dbReference type="PROSITE" id="PS50404"/>
    </source>
</evidence>
<evidence type="ECO:0000256" key="3">
    <source>
        <dbReference type="ARBA" id="ARBA00047960"/>
    </source>
</evidence>
<feature type="domain" description="GST C-terminal" evidence="5">
    <location>
        <begin position="91"/>
        <end position="227"/>
    </location>
</feature>
<dbReference type="InterPro" id="IPR010987">
    <property type="entry name" value="Glutathione-S-Trfase_C-like"/>
</dbReference>
<dbReference type="InterPro" id="IPR036282">
    <property type="entry name" value="Glutathione-S-Trfase_C_sf"/>
</dbReference>
<comment type="caution">
    <text evidence="6">The sequence shown here is derived from an EMBL/GenBank/DDBJ whole genome shotgun (WGS) entry which is preliminary data.</text>
</comment>
<dbReference type="SFLD" id="SFLDG00358">
    <property type="entry name" value="Main_(cytGST)"/>
    <property type="match status" value="1"/>
</dbReference>
<evidence type="ECO:0000313" key="7">
    <source>
        <dbReference type="Proteomes" id="UP000267400"/>
    </source>
</evidence>
<dbReference type="Proteomes" id="UP000267400">
    <property type="component" value="Unassembled WGS sequence"/>
</dbReference>
<dbReference type="Pfam" id="PF00043">
    <property type="entry name" value="GST_C"/>
    <property type="match status" value="1"/>
</dbReference>
<keyword evidence="7" id="KW-1185">Reference proteome</keyword>
<dbReference type="PANTHER" id="PTHR44051:SF9">
    <property type="entry name" value="GLUTATHIONE S-TRANSFERASE 1"/>
    <property type="match status" value="1"/>
</dbReference>
<dbReference type="Gene3D" id="1.20.1050.10">
    <property type="match status" value="1"/>
</dbReference>
<name>A0A431V701_9GAMM</name>